<dbReference type="EMBL" id="AYUF01000295">
    <property type="protein sequence ID" value="ETK02828.1"/>
    <property type="molecule type" value="Genomic_DNA"/>
</dbReference>
<dbReference type="AlphaFoldDB" id="W2C704"/>
<gene>
    <name evidence="1" type="ORF">N425_02050</name>
</gene>
<accession>W2C704</accession>
<dbReference type="PATRIC" id="fig|1411148.3.peg.190"/>
<dbReference type="Proteomes" id="UP000018837">
    <property type="component" value="Unassembled WGS sequence"/>
</dbReference>
<reference evidence="1 2" key="1">
    <citation type="submission" date="2013-11" db="EMBL/GenBank/DDBJ databases">
        <title>Single cell genomics of uncultured Tannerella BU063 (oral taxon 286).</title>
        <authorList>
            <person name="Beall C.J."/>
            <person name="Campbell A.G."/>
            <person name="Griffen A.L."/>
            <person name="Podar M."/>
            <person name="Leys E.J."/>
        </authorList>
    </citation>
    <scope>NUCLEOTIDE SEQUENCE [LARGE SCALE GENOMIC DNA]</scope>
    <source>
        <strain evidence="1">Cell 2</strain>
    </source>
</reference>
<comment type="caution">
    <text evidence="1">The sequence shown here is derived from an EMBL/GenBank/DDBJ whole genome shotgun (WGS) entry which is preliminary data.</text>
</comment>
<evidence type="ECO:0008006" key="3">
    <source>
        <dbReference type="Google" id="ProtNLM"/>
    </source>
</evidence>
<proteinExistence type="predicted"/>
<name>W2C704_9BACT</name>
<evidence type="ECO:0000313" key="2">
    <source>
        <dbReference type="Proteomes" id="UP000018837"/>
    </source>
</evidence>
<protein>
    <recommendedName>
        <fullName evidence="3">Plasmid maintenance system killer protein</fullName>
    </recommendedName>
</protein>
<organism evidence="1 2">
    <name type="scientific">Tannerella sp. oral taxon BU063 isolate Cell 2</name>
    <dbReference type="NCBI Taxonomy" id="1411148"/>
    <lineage>
        <taxon>Bacteria</taxon>
        <taxon>Pseudomonadati</taxon>
        <taxon>Bacteroidota</taxon>
        <taxon>Bacteroidia</taxon>
        <taxon>Bacteroidales</taxon>
        <taxon>Tannerellaceae</taxon>
        <taxon>Tannerella</taxon>
    </lineage>
</organism>
<evidence type="ECO:0000313" key="1">
    <source>
        <dbReference type="EMBL" id="ETK02828.1"/>
    </source>
</evidence>
<sequence length="108" mass="12828">MNVVILDQDLDELLHTKKNRRYRKVERSKALFDGLDRTIRIMRQAEHVNMLRDTSFLHYEKLKYGVYKGKSSVRIANGAVERLIFTENENGIEIYIIELDDTHYGNKR</sequence>